<proteinExistence type="predicted"/>
<dbReference type="EMBL" id="CP025704">
    <property type="protein sequence ID" value="AUN97179.1"/>
    <property type="molecule type" value="Genomic_DNA"/>
</dbReference>
<dbReference type="Gene3D" id="3.40.50.150">
    <property type="entry name" value="Vaccinia Virus protein VP39"/>
    <property type="match status" value="1"/>
</dbReference>
<organism evidence="1 2">
    <name type="scientific">Bacteriovorax stolpii</name>
    <name type="common">Bdellovibrio stolpii</name>
    <dbReference type="NCBI Taxonomy" id="960"/>
    <lineage>
        <taxon>Bacteria</taxon>
        <taxon>Pseudomonadati</taxon>
        <taxon>Bdellovibrionota</taxon>
        <taxon>Bacteriovoracia</taxon>
        <taxon>Bacteriovoracales</taxon>
        <taxon>Bacteriovoracaceae</taxon>
        <taxon>Bacteriovorax</taxon>
    </lineage>
</organism>
<dbReference type="InterPro" id="IPR013216">
    <property type="entry name" value="Methyltransf_11"/>
</dbReference>
<protein>
    <submittedName>
        <fullName evidence="1">Uncharacterized protein</fullName>
    </submittedName>
</protein>
<reference evidence="1 2" key="1">
    <citation type="submission" date="2018-01" db="EMBL/GenBank/DDBJ databases">
        <title>Complete genome sequence of Bacteriovorax stolpii DSM12778.</title>
        <authorList>
            <person name="Tang B."/>
            <person name="Chang J."/>
        </authorList>
    </citation>
    <scope>NUCLEOTIDE SEQUENCE [LARGE SCALE GENOMIC DNA]</scope>
    <source>
        <strain evidence="1 2">DSM 12778</strain>
    </source>
</reference>
<dbReference type="SUPFAM" id="SSF53335">
    <property type="entry name" value="S-adenosyl-L-methionine-dependent methyltransferases"/>
    <property type="match status" value="1"/>
</dbReference>
<evidence type="ECO:0000313" key="2">
    <source>
        <dbReference type="Proteomes" id="UP000235584"/>
    </source>
</evidence>
<dbReference type="PANTHER" id="PTHR43861:SF1">
    <property type="entry name" value="TRANS-ACONITATE 2-METHYLTRANSFERASE"/>
    <property type="match status" value="1"/>
</dbReference>
<dbReference type="Pfam" id="PF08241">
    <property type="entry name" value="Methyltransf_11"/>
    <property type="match status" value="1"/>
</dbReference>
<dbReference type="GO" id="GO:0008757">
    <property type="term" value="F:S-adenosylmethionine-dependent methyltransferase activity"/>
    <property type="evidence" value="ECO:0007669"/>
    <property type="project" value="InterPro"/>
</dbReference>
<dbReference type="Proteomes" id="UP000235584">
    <property type="component" value="Chromosome"/>
</dbReference>
<dbReference type="AlphaFoldDB" id="A0A2K9NNT0"/>
<dbReference type="PANTHER" id="PTHR43861">
    <property type="entry name" value="TRANS-ACONITATE 2-METHYLTRANSFERASE-RELATED"/>
    <property type="match status" value="1"/>
</dbReference>
<gene>
    <name evidence="1" type="ORF">C0V70_03450</name>
</gene>
<dbReference type="RefSeq" id="WP_102242474.1">
    <property type="nucleotide sequence ID" value="NZ_CP025704.1"/>
</dbReference>
<dbReference type="CDD" id="cd02440">
    <property type="entry name" value="AdoMet_MTases"/>
    <property type="match status" value="1"/>
</dbReference>
<name>A0A2K9NNT0_BACTC</name>
<accession>A0A2K9NNT0</accession>
<dbReference type="InterPro" id="IPR029063">
    <property type="entry name" value="SAM-dependent_MTases_sf"/>
</dbReference>
<dbReference type="OrthoDB" id="9791837at2"/>
<keyword evidence="2" id="KW-1185">Reference proteome</keyword>
<sequence length="242" mass="27296">MSDTETKKPIALEAYEKLAEAFSEIAPAKAENAYIEQPAMRKAVGDVRGKKIFEAGCGPGILAEYLVHEGAKVVGFDVSPKMIDLAKKRVPDNATFFVADMAKPLPIEQDGQFDMVVASLSIDYIEDWSVPLSEFYRLLKPKGKFVFTIQHPIGSWNWYKPTSAFGVQYVEASWKGFTEEPVIMPDYYRSFEEVINPLIKAGFKILKVEDLKPIDALRTLDPYKFGKYSKLATFMCIIVEKE</sequence>
<dbReference type="KEGG" id="bsto:C0V70_03450"/>
<evidence type="ECO:0000313" key="1">
    <source>
        <dbReference type="EMBL" id="AUN97179.1"/>
    </source>
</evidence>